<reference evidence="7" key="1">
    <citation type="submission" date="2016-06" db="EMBL/GenBank/DDBJ databases">
        <authorList>
            <person name="Varghese N."/>
            <person name="Submissions Spin"/>
        </authorList>
    </citation>
    <scope>NUCLEOTIDE SEQUENCE [LARGE SCALE GENOMIC DNA]</scope>
    <source>
        <strain evidence="7">DSM 45647</strain>
    </source>
</reference>
<dbReference type="SUPFAM" id="SSF102114">
    <property type="entry name" value="Radical SAM enzymes"/>
    <property type="match status" value="1"/>
</dbReference>
<evidence type="ECO:0000256" key="4">
    <source>
        <dbReference type="ARBA" id="ARBA00023014"/>
    </source>
</evidence>
<gene>
    <name evidence="6" type="ORF">GA0070213_101284</name>
</gene>
<dbReference type="SFLD" id="SFLDS00029">
    <property type="entry name" value="Radical_SAM"/>
    <property type="match status" value="1"/>
</dbReference>
<evidence type="ECO:0000259" key="5">
    <source>
        <dbReference type="PROSITE" id="PS51918"/>
    </source>
</evidence>
<keyword evidence="1" id="KW-0949">S-adenosyl-L-methionine</keyword>
<evidence type="ECO:0000313" key="7">
    <source>
        <dbReference type="Proteomes" id="UP000199360"/>
    </source>
</evidence>
<name>A0A1C5GLZ5_9ACTN</name>
<dbReference type="AlphaFoldDB" id="A0A1C5GLZ5"/>
<dbReference type="Proteomes" id="UP000199360">
    <property type="component" value="Unassembled WGS sequence"/>
</dbReference>
<dbReference type="Gene3D" id="3.20.20.70">
    <property type="entry name" value="Aldolase class I"/>
    <property type="match status" value="1"/>
</dbReference>
<dbReference type="GO" id="GO:0046872">
    <property type="term" value="F:metal ion binding"/>
    <property type="evidence" value="ECO:0007669"/>
    <property type="project" value="UniProtKB-KW"/>
</dbReference>
<evidence type="ECO:0000256" key="3">
    <source>
        <dbReference type="ARBA" id="ARBA00023004"/>
    </source>
</evidence>
<evidence type="ECO:0000256" key="2">
    <source>
        <dbReference type="ARBA" id="ARBA00022723"/>
    </source>
</evidence>
<keyword evidence="7" id="KW-1185">Reference proteome</keyword>
<evidence type="ECO:0000256" key="1">
    <source>
        <dbReference type="ARBA" id="ARBA00022691"/>
    </source>
</evidence>
<dbReference type="GO" id="GO:0051536">
    <property type="term" value="F:iron-sulfur cluster binding"/>
    <property type="evidence" value="ECO:0007669"/>
    <property type="project" value="UniProtKB-KW"/>
</dbReference>
<evidence type="ECO:0000313" key="6">
    <source>
        <dbReference type="EMBL" id="SCG34834.1"/>
    </source>
</evidence>
<dbReference type="RefSeq" id="WP_091055828.1">
    <property type="nucleotide sequence ID" value="NZ_FMDM01000001.1"/>
</dbReference>
<proteinExistence type="predicted"/>
<keyword evidence="2" id="KW-0479">Metal-binding</keyword>
<dbReference type="InterPro" id="IPR013785">
    <property type="entry name" value="Aldolase_TIM"/>
</dbReference>
<accession>A0A1C5GLZ5</accession>
<organism evidence="6 7">
    <name type="scientific">Micromonospora humi</name>
    <dbReference type="NCBI Taxonomy" id="745366"/>
    <lineage>
        <taxon>Bacteria</taxon>
        <taxon>Bacillati</taxon>
        <taxon>Actinomycetota</taxon>
        <taxon>Actinomycetes</taxon>
        <taxon>Micromonosporales</taxon>
        <taxon>Micromonosporaceae</taxon>
        <taxon>Micromonospora</taxon>
    </lineage>
</organism>
<feature type="domain" description="Radical SAM core" evidence="5">
    <location>
        <begin position="91"/>
        <end position="325"/>
    </location>
</feature>
<dbReference type="STRING" id="745366.GA0070213_101284"/>
<dbReference type="PROSITE" id="PS51918">
    <property type="entry name" value="RADICAL_SAM"/>
    <property type="match status" value="1"/>
</dbReference>
<sequence>MVRKEALVTPETRPLLRRAHQIVNSGDGEYAFTDLRRTTLGGVQTRQFRLFTPVSRRRMRLPTSLPEFTELRHVANLSDSPVTVAAQLGGQWSDHNLAAITHVAACNFRCSYCYVDYAHLAGADHFVASADAVVAEFVALRVALRRTGRRLSLLRVSGGEPLLAPSLVLEIYQALAVRGLLDSVVLKVESNLSTLTYAWRRSGGHPGAGDSAAMRGIKLHTTLHHPPDSREWPAIRDGLALALEIGFDVFPAIGANDWTTTQFESLYSELVRISPGLPLRLAVRPFHLDYPALADRRRLPQPTPGEAPSVRWEGILRRRADVGYLAEPRHLIPLT</sequence>
<dbReference type="GO" id="GO:0003824">
    <property type="term" value="F:catalytic activity"/>
    <property type="evidence" value="ECO:0007669"/>
    <property type="project" value="InterPro"/>
</dbReference>
<keyword evidence="4" id="KW-0411">Iron-sulfur</keyword>
<protein>
    <submittedName>
        <fullName evidence="6">4Fe-4S single cluster domain</fullName>
    </submittedName>
</protein>
<dbReference type="InterPro" id="IPR007197">
    <property type="entry name" value="rSAM"/>
</dbReference>
<dbReference type="OrthoDB" id="9782387at2"/>
<keyword evidence="3" id="KW-0408">Iron</keyword>
<dbReference type="InterPro" id="IPR058240">
    <property type="entry name" value="rSAM_sf"/>
</dbReference>
<dbReference type="EMBL" id="FMDM01000001">
    <property type="protein sequence ID" value="SCG34834.1"/>
    <property type="molecule type" value="Genomic_DNA"/>
</dbReference>